<dbReference type="InterPro" id="IPR035513">
    <property type="entry name" value="Invertase/methylesterase_inhib"/>
</dbReference>
<keyword evidence="17" id="KW-1185">Reference proteome</keyword>
<dbReference type="AlphaFoldDB" id="A0A444WQ12"/>
<dbReference type="InterPro" id="IPR018040">
    <property type="entry name" value="Pectinesterase_Tyr_AS"/>
</dbReference>
<evidence type="ECO:0000256" key="7">
    <source>
        <dbReference type="ARBA" id="ARBA00022525"/>
    </source>
</evidence>
<feature type="domain" description="Pectinesterase inhibitor" evidence="15">
    <location>
        <begin position="56"/>
        <end position="208"/>
    </location>
</feature>
<dbReference type="InterPro" id="IPR006501">
    <property type="entry name" value="Pectinesterase_inhib_dom"/>
</dbReference>
<comment type="similarity">
    <text evidence="4">In the C-terminal section; belongs to the pectinesterase family.</text>
</comment>
<dbReference type="Gramene" id="arahy.Tifrunner.gnm2.ann2.Ah04g124600.1">
    <property type="protein sequence ID" value="arahy.Tifrunner.gnm2.ann2.Ah04g124600.1-CDS"/>
    <property type="gene ID" value="arahy.Tifrunner.gnm2.ann2.Ah04g124600"/>
</dbReference>
<evidence type="ECO:0000256" key="13">
    <source>
        <dbReference type="SAM" id="MobiDB-lite"/>
    </source>
</evidence>
<dbReference type="PANTHER" id="PTHR31707">
    <property type="entry name" value="PECTINESTERASE"/>
    <property type="match status" value="1"/>
</dbReference>
<dbReference type="InterPro" id="IPR033131">
    <property type="entry name" value="Pectinesterase_Asp_AS"/>
</dbReference>
<feature type="region of interest" description="Disordered" evidence="13">
    <location>
        <begin position="37"/>
        <end position="57"/>
    </location>
</feature>
<keyword evidence="14" id="KW-1133">Transmembrane helix</keyword>
<comment type="similarity">
    <text evidence="3">In the N-terminal section; belongs to the PMEI family.</text>
</comment>
<evidence type="ECO:0000256" key="8">
    <source>
        <dbReference type="ARBA" id="ARBA00022801"/>
    </source>
</evidence>
<dbReference type="SMR" id="A0A444WQ12"/>
<keyword evidence="6 12" id="KW-0134">Cell wall</keyword>
<name>A0A444WQ12_ARAHY</name>
<dbReference type="GO" id="GO:0004857">
    <property type="term" value="F:enzyme inhibitor activity"/>
    <property type="evidence" value="ECO:0007669"/>
    <property type="project" value="InterPro"/>
</dbReference>
<keyword evidence="14" id="KW-0472">Membrane</keyword>
<dbReference type="Proteomes" id="UP000289738">
    <property type="component" value="Unassembled WGS sequence"/>
</dbReference>
<dbReference type="InterPro" id="IPR000070">
    <property type="entry name" value="Pectinesterase_cat"/>
</dbReference>
<comment type="pathway">
    <text evidence="2 12">Glycan metabolism; pectin degradation; 2-dehydro-3-deoxy-D-gluconate from pectin: step 1/5.</text>
</comment>
<dbReference type="EMBL" id="SDMP01000026">
    <property type="protein sequence ID" value="RYQ79505.1"/>
    <property type="molecule type" value="Genomic_DNA"/>
</dbReference>
<dbReference type="PROSITE" id="PS00503">
    <property type="entry name" value="PECTINESTERASE_2"/>
    <property type="match status" value="1"/>
</dbReference>
<keyword evidence="8 12" id="KW-0378">Hydrolase</keyword>
<dbReference type="GO" id="GO:0042545">
    <property type="term" value="P:cell wall modification"/>
    <property type="evidence" value="ECO:0007669"/>
    <property type="project" value="UniProtKB-UniRule"/>
</dbReference>
<proteinExistence type="inferred from homology"/>
<feature type="compositionally biased region" description="Basic and acidic residues" evidence="13">
    <location>
        <begin position="37"/>
        <end position="46"/>
    </location>
</feature>
<keyword evidence="14" id="KW-0812">Transmembrane</keyword>
<evidence type="ECO:0000256" key="10">
    <source>
        <dbReference type="ARBA" id="ARBA00023316"/>
    </source>
</evidence>
<sequence>MAEGSNGDQKKKLAIISISMILLVAMIASVAIGITSHREKGSKGREDDEEEPHVAKSQKNVEVICQSTEYKETCEKSLADASTKTSDMKELIKAAFNYTTVELASHIENSTLYQELGKDNMTKQALDICKEVLGYAVDDMQKSIDKMDKFELSRINEYAYDIKVWVAGTISHQQTCLAGFDNTSTKAGETMANVLKTSLELSSNALDMINGISKVLKQFDFSSITAASSTNHRRLLDEETSHSKDGIPSWVGESQRKLIKAGPTGGMGGIVGQPNAVVAQDGSGQFTTLTDALKTVPKKNSSPFIIYVKAGVYKEYVNVVKNMDHVIVVGDGPDKTIFTGSKNYVDGVQTYNTATFGVNAANFMAKNIRFENTAGAEKHQAVALRVTADQAVFYNCHMDGFQDTLYVQSQRQFYRDCTITGTVDFVFGDAAGVFQNCKLLVRKPLSNQQCMVTAGGRTKVDSPTALVFQSCYFTGEPQLATLKTKISYLGRPWRIYSKVVIMDSIIDDIFVPEGYMPWMGSAFKDTCTYYEYNNKGPGADTSKRINWPGFKVLNSLEAMSYYPGRFYELANSTDRDGWIINSGVPYSLGPLLATTNAGTTATPVPTILTAMPAATPVISAAKTTASAPAAATTA</sequence>
<evidence type="ECO:0000256" key="1">
    <source>
        <dbReference type="ARBA" id="ARBA00004191"/>
    </source>
</evidence>
<evidence type="ECO:0000256" key="11">
    <source>
        <dbReference type="PROSITE-ProRule" id="PRU10040"/>
    </source>
</evidence>
<dbReference type="Pfam" id="PF01095">
    <property type="entry name" value="Pectinesterase"/>
    <property type="match status" value="1"/>
</dbReference>
<dbReference type="InterPro" id="IPR012334">
    <property type="entry name" value="Pectin_lyas_fold"/>
</dbReference>
<comment type="caution">
    <text evidence="16">The sequence shown here is derived from an EMBL/GenBank/DDBJ whole genome shotgun (WGS) entry which is preliminary data.</text>
</comment>
<evidence type="ECO:0000313" key="17">
    <source>
        <dbReference type="Proteomes" id="UP000289738"/>
    </source>
</evidence>
<dbReference type="Pfam" id="PF04043">
    <property type="entry name" value="PMEI"/>
    <property type="match status" value="1"/>
</dbReference>
<keyword evidence="7 12" id="KW-0964">Secreted</keyword>
<dbReference type="PROSITE" id="PS00800">
    <property type="entry name" value="PECTINESTERASE_1"/>
    <property type="match status" value="1"/>
</dbReference>
<dbReference type="SUPFAM" id="SSF51126">
    <property type="entry name" value="Pectin lyase-like"/>
    <property type="match status" value="1"/>
</dbReference>
<evidence type="ECO:0000313" key="16">
    <source>
        <dbReference type="EMBL" id="RYQ79505.1"/>
    </source>
</evidence>
<dbReference type="CDD" id="cd15798">
    <property type="entry name" value="PMEI-like_3"/>
    <property type="match status" value="1"/>
</dbReference>
<evidence type="ECO:0000256" key="12">
    <source>
        <dbReference type="RuleBase" id="RU000589"/>
    </source>
</evidence>
<organism evidence="16 17">
    <name type="scientific">Arachis hypogaea</name>
    <name type="common">Peanut</name>
    <dbReference type="NCBI Taxonomy" id="3818"/>
    <lineage>
        <taxon>Eukaryota</taxon>
        <taxon>Viridiplantae</taxon>
        <taxon>Streptophyta</taxon>
        <taxon>Embryophyta</taxon>
        <taxon>Tracheophyta</taxon>
        <taxon>Spermatophyta</taxon>
        <taxon>Magnoliopsida</taxon>
        <taxon>eudicotyledons</taxon>
        <taxon>Gunneridae</taxon>
        <taxon>Pentapetalae</taxon>
        <taxon>rosids</taxon>
        <taxon>fabids</taxon>
        <taxon>Fabales</taxon>
        <taxon>Fabaceae</taxon>
        <taxon>Papilionoideae</taxon>
        <taxon>50 kb inversion clade</taxon>
        <taxon>dalbergioids sensu lato</taxon>
        <taxon>Dalbergieae</taxon>
        <taxon>Pterocarpus clade</taxon>
        <taxon>Arachis</taxon>
    </lineage>
</organism>
<evidence type="ECO:0000256" key="9">
    <source>
        <dbReference type="ARBA" id="ARBA00023085"/>
    </source>
</evidence>
<evidence type="ECO:0000256" key="14">
    <source>
        <dbReference type="SAM" id="Phobius"/>
    </source>
</evidence>
<comment type="function">
    <text evidence="12">Acts in the modification of cell walls via demethylesterification of cell wall pectin.</text>
</comment>
<evidence type="ECO:0000259" key="15">
    <source>
        <dbReference type="SMART" id="SM00856"/>
    </source>
</evidence>
<evidence type="ECO:0000256" key="3">
    <source>
        <dbReference type="ARBA" id="ARBA00006027"/>
    </source>
</evidence>
<evidence type="ECO:0000256" key="4">
    <source>
        <dbReference type="ARBA" id="ARBA00007786"/>
    </source>
</evidence>
<accession>A0A444WQ12</accession>
<dbReference type="STRING" id="3818.A0A444WQ12"/>
<keyword evidence="9 12" id="KW-0063">Aspartyl esterase</keyword>
<evidence type="ECO:0000256" key="6">
    <source>
        <dbReference type="ARBA" id="ARBA00022512"/>
    </source>
</evidence>
<dbReference type="GO" id="GO:0030599">
    <property type="term" value="F:pectinesterase activity"/>
    <property type="evidence" value="ECO:0007669"/>
    <property type="project" value="UniProtKB-UniRule"/>
</dbReference>
<dbReference type="SMART" id="SM00856">
    <property type="entry name" value="PMEI"/>
    <property type="match status" value="1"/>
</dbReference>
<dbReference type="NCBIfam" id="TIGR01614">
    <property type="entry name" value="PME_inhib"/>
    <property type="match status" value="1"/>
</dbReference>
<evidence type="ECO:0000256" key="5">
    <source>
        <dbReference type="ARBA" id="ARBA00013229"/>
    </source>
</evidence>
<dbReference type="FunFam" id="1.20.140.40:FF:000001">
    <property type="entry name" value="Pectinesterase"/>
    <property type="match status" value="1"/>
</dbReference>
<dbReference type="GO" id="GO:0045490">
    <property type="term" value="P:pectin catabolic process"/>
    <property type="evidence" value="ECO:0007669"/>
    <property type="project" value="UniProtKB-UniRule"/>
</dbReference>
<dbReference type="EC" id="3.1.1.11" evidence="5 12"/>
<dbReference type="Gene3D" id="2.160.20.10">
    <property type="entry name" value="Single-stranded right-handed beta-helix, Pectin lyase-like"/>
    <property type="match status" value="1"/>
</dbReference>
<reference evidence="16 17" key="1">
    <citation type="submission" date="2019-01" db="EMBL/GenBank/DDBJ databases">
        <title>Sequencing of cultivated peanut Arachis hypogaea provides insights into genome evolution and oil improvement.</title>
        <authorList>
            <person name="Chen X."/>
        </authorList>
    </citation>
    <scope>NUCLEOTIDE SEQUENCE [LARGE SCALE GENOMIC DNA]</scope>
    <source>
        <strain evidence="17">cv. Fuhuasheng</strain>
        <tissue evidence="16">Leaves</tissue>
    </source>
</reference>
<gene>
    <name evidence="16" type="ORF">Ahy_Scaffold6g108258</name>
</gene>
<dbReference type="OrthoDB" id="2019149at2759"/>
<keyword evidence="10 12" id="KW-0961">Cell wall biogenesis/degradation</keyword>
<feature type="active site" evidence="11">
    <location>
        <position position="424"/>
    </location>
</feature>
<comment type="subcellular location">
    <subcellularLocation>
        <location evidence="1 12">Secreted</location>
        <location evidence="1 12">Cell wall</location>
    </subcellularLocation>
</comment>
<evidence type="ECO:0000256" key="2">
    <source>
        <dbReference type="ARBA" id="ARBA00005184"/>
    </source>
</evidence>
<feature type="transmembrane region" description="Helical" evidence="14">
    <location>
        <begin position="12"/>
        <end position="34"/>
    </location>
</feature>
<protein>
    <recommendedName>
        <fullName evidence="5 12">Pectinesterase</fullName>
        <ecNumber evidence="5 12">3.1.1.11</ecNumber>
    </recommendedName>
</protein>
<dbReference type="SUPFAM" id="SSF101148">
    <property type="entry name" value="Plant invertase/pectin methylesterase inhibitor"/>
    <property type="match status" value="1"/>
</dbReference>
<comment type="catalytic activity">
    <reaction evidence="12">
        <text>[(1-&gt;4)-alpha-D-galacturonosyl methyl ester](n) + n H2O = [(1-&gt;4)-alpha-D-galacturonosyl](n) + n methanol + n H(+)</text>
        <dbReference type="Rhea" id="RHEA:22380"/>
        <dbReference type="Rhea" id="RHEA-COMP:14570"/>
        <dbReference type="Rhea" id="RHEA-COMP:14573"/>
        <dbReference type="ChEBI" id="CHEBI:15377"/>
        <dbReference type="ChEBI" id="CHEBI:15378"/>
        <dbReference type="ChEBI" id="CHEBI:17790"/>
        <dbReference type="ChEBI" id="CHEBI:140522"/>
        <dbReference type="ChEBI" id="CHEBI:140523"/>
        <dbReference type="EC" id="3.1.1.11"/>
    </reaction>
</comment>
<dbReference type="InterPro" id="IPR011050">
    <property type="entry name" value="Pectin_lyase_fold/virulence"/>
</dbReference>
<dbReference type="FunFam" id="2.160.20.10:FF:000029">
    <property type="entry name" value="Pectinesterase 4"/>
    <property type="match status" value="1"/>
</dbReference>
<dbReference type="Gene3D" id="1.20.140.40">
    <property type="entry name" value="Invertase/pectin methylesterase inhibitor family protein"/>
    <property type="match status" value="1"/>
</dbReference>
<dbReference type="UniPathway" id="UPA00545">
    <property type="reaction ID" value="UER00823"/>
</dbReference>